<accession>B8ATY8</accession>
<organism evidence="1 2">
    <name type="scientific">Oryza sativa subsp. indica</name>
    <name type="common">Rice</name>
    <dbReference type="NCBI Taxonomy" id="39946"/>
    <lineage>
        <taxon>Eukaryota</taxon>
        <taxon>Viridiplantae</taxon>
        <taxon>Streptophyta</taxon>
        <taxon>Embryophyta</taxon>
        <taxon>Tracheophyta</taxon>
        <taxon>Spermatophyta</taxon>
        <taxon>Magnoliopsida</taxon>
        <taxon>Liliopsida</taxon>
        <taxon>Poales</taxon>
        <taxon>Poaceae</taxon>
        <taxon>BOP clade</taxon>
        <taxon>Oryzoideae</taxon>
        <taxon>Oryzeae</taxon>
        <taxon>Oryzinae</taxon>
        <taxon>Oryza</taxon>
        <taxon>Oryza sativa</taxon>
    </lineage>
</organism>
<name>B8ATY8_ORYSI</name>
<reference evidence="1 2" key="1">
    <citation type="journal article" date="2005" name="PLoS Biol.">
        <title>The genomes of Oryza sativa: a history of duplications.</title>
        <authorList>
            <person name="Yu J."/>
            <person name="Wang J."/>
            <person name="Lin W."/>
            <person name="Li S."/>
            <person name="Li H."/>
            <person name="Zhou J."/>
            <person name="Ni P."/>
            <person name="Dong W."/>
            <person name="Hu S."/>
            <person name="Zeng C."/>
            <person name="Zhang J."/>
            <person name="Zhang Y."/>
            <person name="Li R."/>
            <person name="Xu Z."/>
            <person name="Li S."/>
            <person name="Li X."/>
            <person name="Zheng H."/>
            <person name="Cong L."/>
            <person name="Lin L."/>
            <person name="Yin J."/>
            <person name="Geng J."/>
            <person name="Li G."/>
            <person name="Shi J."/>
            <person name="Liu J."/>
            <person name="Lv H."/>
            <person name="Li J."/>
            <person name="Wang J."/>
            <person name="Deng Y."/>
            <person name="Ran L."/>
            <person name="Shi X."/>
            <person name="Wang X."/>
            <person name="Wu Q."/>
            <person name="Li C."/>
            <person name="Ren X."/>
            <person name="Wang J."/>
            <person name="Wang X."/>
            <person name="Li D."/>
            <person name="Liu D."/>
            <person name="Zhang X."/>
            <person name="Ji Z."/>
            <person name="Zhao W."/>
            <person name="Sun Y."/>
            <person name="Zhang Z."/>
            <person name="Bao J."/>
            <person name="Han Y."/>
            <person name="Dong L."/>
            <person name="Ji J."/>
            <person name="Chen P."/>
            <person name="Wu S."/>
            <person name="Liu J."/>
            <person name="Xiao Y."/>
            <person name="Bu D."/>
            <person name="Tan J."/>
            <person name="Yang L."/>
            <person name="Ye C."/>
            <person name="Zhang J."/>
            <person name="Xu J."/>
            <person name="Zhou Y."/>
            <person name="Yu Y."/>
            <person name="Zhang B."/>
            <person name="Zhuang S."/>
            <person name="Wei H."/>
            <person name="Liu B."/>
            <person name="Lei M."/>
            <person name="Yu H."/>
            <person name="Li Y."/>
            <person name="Xu H."/>
            <person name="Wei S."/>
            <person name="He X."/>
            <person name="Fang L."/>
            <person name="Zhang Z."/>
            <person name="Zhang Y."/>
            <person name="Huang X."/>
            <person name="Su Z."/>
            <person name="Tong W."/>
            <person name="Li J."/>
            <person name="Tong Z."/>
            <person name="Li S."/>
            <person name="Ye J."/>
            <person name="Wang L."/>
            <person name="Fang L."/>
            <person name="Lei T."/>
            <person name="Chen C."/>
            <person name="Chen H."/>
            <person name="Xu Z."/>
            <person name="Li H."/>
            <person name="Huang H."/>
            <person name="Zhang F."/>
            <person name="Xu H."/>
            <person name="Li N."/>
            <person name="Zhao C."/>
            <person name="Li S."/>
            <person name="Dong L."/>
            <person name="Huang Y."/>
            <person name="Li L."/>
            <person name="Xi Y."/>
            <person name="Qi Q."/>
            <person name="Li W."/>
            <person name="Zhang B."/>
            <person name="Hu W."/>
            <person name="Zhang Y."/>
            <person name="Tian X."/>
            <person name="Jiao Y."/>
            <person name="Liang X."/>
            <person name="Jin J."/>
            <person name="Gao L."/>
            <person name="Zheng W."/>
            <person name="Hao B."/>
            <person name="Liu S."/>
            <person name="Wang W."/>
            <person name="Yuan L."/>
            <person name="Cao M."/>
            <person name="McDermott J."/>
            <person name="Samudrala R."/>
            <person name="Wang J."/>
            <person name="Wong G.K."/>
            <person name="Yang H."/>
        </authorList>
    </citation>
    <scope>NUCLEOTIDE SEQUENCE [LARGE SCALE GENOMIC DNA]</scope>
    <source>
        <strain evidence="2">cv. 93-11</strain>
    </source>
</reference>
<dbReference type="Gramene" id="BGIOSGA015735-TA">
    <property type="protein sequence ID" value="BGIOSGA015735-PA"/>
    <property type="gene ID" value="BGIOSGA015735"/>
</dbReference>
<dbReference type="HOGENOM" id="CLU_2363448_0_0_1"/>
<dbReference type="AlphaFoldDB" id="B8ATY8"/>
<keyword evidence="2" id="KW-1185">Reference proteome</keyword>
<proteinExistence type="predicted"/>
<evidence type="ECO:0000313" key="1">
    <source>
        <dbReference type="EMBL" id="EEC76626.1"/>
    </source>
</evidence>
<evidence type="ECO:0000313" key="2">
    <source>
        <dbReference type="Proteomes" id="UP000007015"/>
    </source>
</evidence>
<dbReference type="Proteomes" id="UP000007015">
    <property type="component" value="Chromosome 4"/>
</dbReference>
<dbReference type="EMBL" id="CM000129">
    <property type="protein sequence ID" value="EEC76626.1"/>
    <property type="molecule type" value="Genomic_DNA"/>
</dbReference>
<protein>
    <submittedName>
        <fullName evidence="1">Uncharacterized protein</fullName>
    </submittedName>
</protein>
<gene>
    <name evidence="1" type="ORF">OsI_14512</name>
</gene>
<sequence length="96" mass="10044">MAARMVTAGLRPPHAWAKRAVRGGALVVVPAVAEPRPWQAARTRVLGSEAGRINVGVEAGTREEMVQAWQAGAWMATVAGGGGREGGDRLWSTGQI</sequence>